<organism evidence="1 2">
    <name type="scientific">Ranatra chinensis</name>
    <dbReference type="NCBI Taxonomy" id="642074"/>
    <lineage>
        <taxon>Eukaryota</taxon>
        <taxon>Metazoa</taxon>
        <taxon>Ecdysozoa</taxon>
        <taxon>Arthropoda</taxon>
        <taxon>Hexapoda</taxon>
        <taxon>Insecta</taxon>
        <taxon>Pterygota</taxon>
        <taxon>Neoptera</taxon>
        <taxon>Paraneoptera</taxon>
        <taxon>Hemiptera</taxon>
        <taxon>Heteroptera</taxon>
        <taxon>Panheteroptera</taxon>
        <taxon>Nepomorpha</taxon>
        <taxon>Nepidae</taxon>
        <taxon>Ranatrinae</taxon>
        <taxon>Ranatra</taxon>
    </lineage>
</organism>
<accession>A0ABD0ZF50</accession>
<name>A0ABD0ZF50_9HEMI</name>
<dbReference type="Proteomes" id="UP001558652">
    <property type="component" value="Unassembled WGS sequence"/>
</dbReference>
<protein>
    <submittedName>
        <fullName evidence="1">Uncharacterized protein</fullName>
    </submittedName>
</protein>
<comment type="caution">
    <text evidence="1">The sequence shown here is derived from an EMBL/GenBank/DDBJ whole genome shotgun (WGS) entry which is preliminary data.</text>
</comment>
<dbReference type="AlphaFoldDB" id="A0ABD0ZF50"/>
<keyword evidence="2" id="KW-1185">Reference proteome</keyword>
<evidence type="ECO:0000313" key="1">
    <source>
        <dbReference type="EMBL" id="KAL1140923.1"/>
    </source>
</evidence>
<proteinExistence type="predicted"/>
<evidence type="ECO:0000313" key="2">
    <source>
        <dbReference type="Proteomes" id="UP001558652"/>
    </source>
</evidence>
<dbReference type="EMBL" id="JBFDAA010000001">
    <property type="protein sequence ID" value="KAL1140923.1"/>
    <property type="molecule type" value="Genomic_DNA"/>
</dbReference>
<gene>
    <name evidence="1" type="ORF">AAG570_000851</name>
</gene>
<sequence length="346" mass="39534">MASERRNMFYEIKKQETTEIAVKLASDVIERVWSFVLRSNIQNTLRSKHCPSIRKRILWAKRNATIVSDWGLSTQYDRRQNGAETSPLVQLPTSRESSTDETRIEWTLSIARPRKSFFGPETGGRSKLLRGGEFEAHFACTAKDYQIFKRLVSQVAQPGVGKRNIKITRVRHELALRPHITNVFFHNRGSCLSYGHSCWGAHGKRSGSGALSGNSRFDETRWVLSRLAPLAITHHHQRQARQPQQPPPNLQQQWLTNPALQDDQTRASGGDSEVGDDGGQVAMAEDIEMEQSRDQDPAQQQDTPILFVQQPQQLIKMLVRKSTESQNHARKEFNKRLYFHIENSPD</sequence>
<reference evidence="1 2" key="1">
    <citation type="submission" date="2024-07" db="EMBL/GenBank/DDBJ databases">
        <title>Chromosome-level genome assembly of the water stick insect Ranatra chinensis (Heteroptera: Nepidae).</title>
        <authorList>
            <person name="Liu X."/>
        </authorList>
    </citation>
    <scope>NUCLEOTIDE SEQUENCE [LARGE SCALE GENOMIC DNA]</scope>
    <source>
        <strain evidence="1">Cailab_2021Rc</strain>
        <tissue evidence="1">Muscle</tissue>
    </source>
</reference>